<dbReference type="InterPro" id="IPR046474">
    <property type="entry name" value="DUF6795"/>
</dbReference>
<sequence length="215" mass="24718">MFKNLFQKKHAPLIPALLHSGKFQLLIAIILLLLIILLLKPQEVQAMFGIFKRYDIEMSPEVRGRITDGGKPVVGMQVARSLSYEGYQKGKEQLEHTITDTDGRFSFKPLMVKSRLPGDLFGQNMLIWQAVYVERSEQLYHLWSTHKIWHPVKPLSDLLVQLECDLQDKKVQHEINASDFGGMSSQIVGSICHWQGEQISTYYNNELISSYDEIK</sequence>
<accession>A0ABY7VD39</accession>
<evidence type="ECO:0000313" key="3">
    <source>
        <dbReference type="Proteomes" id="UP001215231"/>
    </source>
</evidence>
<proteinExistence type="predicted"/>
<reference evidence="2 3" key="1">
    <citation type="journal article" date="2022" name="Mar. Drugs">
        <title>Bioassay-Guided Fractionation Leads to the Detection of Cholic Acid Generated by the Rare Thalassomonas sp.</title>
        <authorList>
            <person name="Pheiffer F."/>
            <person name="Schneider Y.K."/>
            <person name="Hansen E.H."/>
            <person name="Andersen J.H."/>
            <person name="Isaksson J."/>
            <person name="Busche T."/>
            <person name="R C."/>
            <person name="Kalinowski J."/>
            <person name="Zyl L.V."/>
            <person name="Trindade M."/>
        </authorList>
    </citation>
    <scope>NUCLEOTIDE SEQUENCE [LARGE SCALE GENOMIC DNA]</scope>
    <source>
        <strain evidence="2 3">A5K-61T</strain>
    </source>
</reference>
<dbReference type="EMBL" id="CP059693">
    <property type="protein sequence ID" value="WDE11271.1"/>
    <property type="molecule type" value="Genomic_DNA"/>
</dbReference>
<feature type="domain" description="DUF6795" evidence="1">
    <location>
        <begin position="62"/>
        <end position="168"/>
    </location>
</feature>
<evidence type="ECO:0000313" key="2">
    <source>
        <dbReference type="EMBL" id="WDE11271.1"/>
    </source>
</evidence>
<dbReference type="Pfam" id="PF20598">
    <property type="entry name" value="DUF6795"/>
    <property type="match status" value="1"/>
</dbReference>
<keyword evidence="3" id="KW-1185">Reference proteome</keyword>
<organism evidence="2 3">
    <name type="scientific">Thalassomonas haliotis</name>
    <dbReference type="NCBI Taxonomy" id="485448"/>
    <lineage>
        <taxon>Bacteria</taxon>
        <taxon>Pseudomonadati</taxon>
        <taxon>Pseudomonadota</taxon>
        <taxon>Gammaproteobacteria</taxon>
        <taxon>Alteromonadales</taxon>
        <taxon>Colwelliaceae</taxon>
        <taxon>Thalassomonas</taxon>
    </lineage>
</organism>
<dbReference type="Proteomes" id="UP001215231">
    <property type="component" value="Chromosome"/>
</dbReference>
<gene>
    <name evidence="2" type="ORF">H3N35_24115</name>
</gene>
<name>A0ABY7VD39_9GAMM</name>
<dbReference type="RefSeq" id="WP_274051418.1">
    <property type="nucleotide sequence ID" value="NZ_CP059693.1"/>
</dbReference>
<evidence type="ECO:0000259" key="1">
    <source>
        <dbReference type="Pfam" id="PF20598"/>
    </source>
</evidence>
<protein>
    <submittedName>
        <fullName evidence="2">Carboxypeptidase regulatory-like domain-containing protein</fullName>
    </submittedName>
</protein>